<keyword evidence="3 8" id="KW-0028">Amino-acid biosynthesis</keyword>
<accession>A0A2J6WPM0</accession>
<dbReference type="NCBIfam" id="TIGR00507">
    <property type="entry name" value="aroE"/>
    <property type="match status" value="1"/>
</dbReference>
<dbReference type="GO" id="GO:0019632">
    <property type="term" value="P:shikimate metabolic process"/>
    <property type="evidence" value="ECO:0007669"/>
    <property type="project" value="InterPro"/>
</dbReference>
<feature type="binding site" evidence="8">
    <location>
        <position position="87"/>
    </location>
    <ligand>
        <name>shikimate</name>
        <dbReference type="ChEBI" id="CHEBI:36208"/>
    </ligand>
</feature>
<feature type="binding site" evidence="8">
    <location>
        <position position="239"/>
    </location>
    <ligand>
        <name>shikimate</name>
        <dbReference type="ChEBI" id="CHEBI:36208"/>
    </ligand>
</feature>
<evidence type="ECO:0000256" key="8">
    <source>
        <dbReference type="HAMAP-Rule" id="MF_00222"/>
    </source>
</evidence>
<comment type="similarity">
    <text evidence="8">Belongs to the shikimate dehydrogenase family.</text>
</comment>
<dbReference type="InterPro" id="IPR036291">
    <property type="entry name" value="NAD(P)-bd_dom_sf"/>
</dbReference>
<reference evidence="11 12" key="1">
    <citation type="submission" date="2018-01" db="EMBL/GenBank/DDBJ databases">
        <title>Metagenomic assembled genomes from two thermal pools in the Uzon Caldera, Kamchatka, Russia.</title>
        <authorList>
            <person name="Wilkins L."/>
            <person name="Ettinger C."/>
        </authorList>
    </citation>
    <scope>NUCLEOTIDE SEQUENCE [LARGE SCALE GENOMIC DNA]</scope>
    <source>
        <strain evidence="11">ZAV-05</strain>
    </source>
</reference>
<dbReference type="InterPro" id="IPR013708">
    <property type="entry name" value="Shikimate_DH-bd_N"/>
</dbReference>
<dbReference type="HAMAP" id="MF_00222">
    <property type="entry name" value="Shikimate_DH_AroE"/>
    <property type="match status" value="1"/>
</dbReference>
<evidence type="ECO:0000256" key="6">
    <source>
        <dbReference type="ARBA" id="ARBA00023141"/>
    </source>
</evidence>
<feature type="binding site" evidence="8">
    <location>
        <position position="212"/>
    </location>
    <ligand>
        <name>shikimate</name>
        <dbReference type="ChEBI" id="CHEBI:36208"/>
    </ligand>
</feature>
<keyword evidence="6 8" id="KW-0057">Aromatic amino acid biosynthesis</keyword>
<dbReference type="EMBL" id="PNIN01000024">
    <property type="protein sequence ID" value="PMP72316.1"/>
    <property type="molecule type" value="Genomic_DNA"/>
</dbReference>
<comment type="function">
    <text evidence="8">Involved in the biosynthesis of the chorismate, which leads to the biosynthesis of aromatic amino acids. Catalyzes the reversible NADPH linked reduction of 3-dehydroshikimate (DHSA) to yield shikimate (SA).</text>
</comment>
<feature type="binding site" evidence="8">
    <location>
        <begin position="126"/>
        <end position="130"/>
    </location>
    <ligand>
        <name>NADP(+)</name>
        <dbReference type="ChEBI" id="CHEBI:58349"/>
    </ligand>
</feature>
<dbReference type="GO" id="GO:0008652">
    <property type="term" value="P:amino acid biosynthetic process"/>
    <property type="evidence" value="ECO:0007669"/>
    <property type="project" value="UniProtKB-KW"/>
</dbReference>
<dbReference type="GO" id="GO:0009423">
    <property type="term" value="P:chorismate biosynthetic process"/>
    <property type="evidence" value="ECO:0007669"/>
    <property type="project" value="UniProtKB-UniRule"/>
</dbReference>
<keyword evidence="5 8" id="KW-0560">Oxidoreductase</keyword>
<dbReference type="GO" id="GO:0004764">
    <property type="term" value="F:shikimate 3-dehydrogenase (NADP+) activity"/>
    <property type="evidence" value="ECO:0007669"/>
    <property type="project" value="UniProtKB-UniRule"/>
</dbReference>
<evidence type="ECO:0000256" key="5">
    <source>
        <dbReference type="ARBA" id="ARBA00023002"/>
    </source>
</evidence>
<feature type="binding site" evidence="8">
    <location>
        <position position="102"/>
    </location>
    <ligand>
        <name>shikimate</name>
        <dbReference type="ChEBI" id="CHEBI:36208"/>
    </ligand>
</feature>
<evidence type="ECO:0000256" key="3">
    <source>
        <dbReference type="ARBA" id="ARBA00022605"/>
    </source>
</evidence>
<feature type="binding site" evidence="8">
    <location>
        <position position="232"/>
    </location>
    <ligand>
        <name>NADP(+)</name>
        <dbReference type="ChEBI" id="CHEBI:58349"/>
    </ligand>
</feature>
<dbReference type="Proteomes" id="UP000242881">
    <property type="component" value="Unassembled WGS sequence"/>
</dbReference>
<dbReference type="Pfam" id="PF08501">
    <property type="entry name" value="Shikimate_dh_N"/>
    <property type="match status" value="1"/>
</dbReference>
<comment type="catalytic activity">
    <reaction evidence="7 8">
        <text>shikimate + NADP(+) = 3-dehydroshikimate + NADPH + H(+)</text>
        <dbReference type="Rhea" id="RHEA:17737"/>
        <dbReference type="ChEBI" id="CHEBI:15378"/>
        <dbReference type="ChEBI" id="CHEBI:16630"/>
        <dbReference type="ChEBI" id="CHEBI:36208"/>
        <dbReference type="ChEBI" id="CHEBI:57783"/>
        <dbReference type="ChEBI" id="CHEBI:58349"/>
        <dbReference type="EC" id="1.1.1.25"/>
    </reaction>
</comment>
<organism evidence="11 12">
    <name type="scientific">Calditerrivibrio nitroreducens</name>
    <dbReference type="NCBI Taxonomy" id="477976"/>
    <lineage>
        <taxon>Bacteria</taxon>
        <taxon>Pseudomonadati</taxon>
        <taxon>Deferribacterota</taxon>
        <taxon>Deferribacteres</taxon>
        <taxon>Deferribacterales</taxon>
        <taxon>Calditerrivibrionaceae</taxon>
    </lineage>
</organism>
<keyword evidence="4 8" id="KW-0521">NADP</keyword>
<sequence length="263" mass="29728">MYKNFGLIGKPISHSISPKIHNIFLYLNRLNGGYCCFEVEDSQLADIIDLFKKMHFAGFNVTLPYKEIIIDFLDDLDSDAEKIGAVNTVKIKDGKLIGYNTDIFGIRETFKFYNVGLGGKVIVVLGAGGAVRGLLYELKNHDYEKLIIVNRTVEKGFLIAEEFGIKKYTVMDIKSFDYSKKYDIIINGSSAGISGGVVLWDLKADVAFDMQYDLDKKTIFLEKVDCKKGFDGILMLVGQAYKAFCIWNDFDFAIDYNEVIKML</sequence>
<dbReference type="EC" id="1.1.1.25" evidence="2 8"/>
<dbReference type="PANTHER" id="PTHR21089">
    <property type="entry name" value="SHIKIMATE DEHYDROGENASE"/>
    <property type="match status" value="1"/>
</dbReference>
<feature type="active site" description="Proton acceptor" evidence="8">
    <location>
        <position position="66"/>
    </location>
</feature>
<evidence type="ECO:0000256" key="1">
    <source>
        <dbReference type="ARBA" id="ARBA00004871"/>
    </source>
</evidence>
<comment type="subunit">
    <text evidence="8">Homodimer.</text>
</comment>
<evidence type="ECO:0000256" key="4">
    <source>
        <dbReference type="ARBA" id="ARBA00022857"/>
    </source>
</evidence>
<evidence type="ECO:0000259" key="10">
    <source>
        <dbReference type="Pfam" id="PF08501"/>
    </source>
</evidence>
<evidence type="ECO:0000313" key="12">
    <source>
        <dbReference type="Proteomes" id="UP000242881"/>
    </source>
</evidence>
<dbReference type="InterPro" id="IPR046346">
    <property type="entry name" value="Aminoacid_DH-like_N_sf"/>
</dbReference>
<gene>
    <name evidence="8 11" type="primary">aroE</name>
    <name evidence="11" type="ORF">C0187_01890</name>
</gene>
<evidence type="ECO:0000256" key="7">
    <source>
        <dbReference type="ARBA" id="ARBA00049442"/>
    </source>
</evidence>
<evidence type="ECO:0000313" key="11">
    <source>
        <dbReference type="EMBL" id="PMP72316.1"/>
    </source>
</evidence>
<dbReference type="PANTHER" id="PTHR21089:SF1">
    <property type="entry name" value="BIFUNCTIONAL 3-DEHYDROQUINATE DEHYDRATASE_SHIKIMATE DEHYDROGENASE, CHLOROPLASTIC"/>
    <property type="match status" value="1"/>
</dbReference>
<comment type="caution">
    <text evidence="11">The sequence shown here is derived from an EMBL/GenBank/DDBJ whole genome shotgun (WGS) entry which is preliminary data.</text>
</comment>
<dbReference type="RefSeq" id="WP_424605838.1">
    <property type="nucleotide sequence ID" value="NZ_JBNAVA010000007.1"/>
</dbReference>
<dbReference type="AlphaFoldDB" id="A0A2J6WPM0"/>
<dbReference type="GO" id="GO:0050661">
    <property type="term" value="F:NADP binding"/>
    <property type="evidence" value="ECO:0007669"/>
    <property type="project" value="InterPro"/>
</dbReference>
<name>A0A2J6WPM0_9BACT</name>
<dbReference type="SUPFAM" id="SSF51735">
    <property type="entry name" value="NAD(P)-binding Rossmann-fold domains"/>
    <property type="match status" value="1"/>
</dbReference>
<dbReference type="InterPro" id="IPR006151">
    <property type="entry name" value="Shikm_DH/Glu-tRNA_Rdtase"/>
</dbReference>
<dbReference type="InterPro" id="IPR011342">
    <property type="entry name" value="Shikimate_DH"/>
</dbReference>
<feature type="binding site" evidence="8">
    <location>
        <position position="62"/>
    </location>
    <ligand>
        <name>shikimate</name>
        <dbReference type="ChEBI" id="CHEBI:36208"/>
    </ligand>
</feature>
<feature type="binding site" evidence="8">
    <location>
        <begin position="15"/>
        <end position="17"/>
    </location>
    <ligand>
        <name>shikimate</name>
        <dbReference type="ChEBI" id="CHEBI:36208"/>
    </ligand>
</feature>
<dbReference type="Pfam" id="PF01488">
    <property type="entry name" value="Shikimate_DH"/>
    <property type="match status" value="1"/>
</dbReference>
<dbReference type="Gene3D" id="3.40.50.10860">
    <property type="entry name" value="Leucine Dehydrogenase, chain A, domain 1"/>
    <property type="match status" value="1"/>
</dbReference>
<dbReference type="GO" id="GO:0009073">
    <property type="term" value="P:aromatic amino acid family biosynthetic process"/>
    <property type="evidence" value="ECO:0007669"/>
    <property type="project" value="UniProtKB-KW"/>
</dbReference>
<dbReference type="SUPFAM" id="SSF53223">
    <property type="entry name" value="Aminoacid dehydrogenase-like, N-terminal domain"/>
    <property type="match status" value="1"/>
</dbReference>
<protein>
    <recommendedName>
        <fullName evidence="2 8">Shikimate dehydrogenase (NADP(+))</fullName>
        <shortName evidence="8">SDH</shortName>
        <ecNumber evidence="2 8">1.1.1.25</ecNumber>
    </recommendedName>
</protein>
<comment type="pathway">
    <text evidence="1 8">Metabolic intermediate biosynthesis; chorismate biosynthesis; chorismate from D-erythrose 4-phosphate and phosphoenolpyruvate: step 4/7.</text>
</comment>
<evidence type="ECO:0000256" key="2">
    <source>
        <dbReference type="ARBA" id="ARBA00012962"/>
    </source>
</evidence>
<comment type="caution">
    <text evidence="8">Lacks conserved residue(s) required for the propagation of feature annotation.</text>
</comment>
<feature type="domain" description="Quinate/shikimate 5-dehydrogenase/glutamyl-tRNA reductase" evidence="9">
    <location>
        <begin position="117"/>
        <end position="191"/>
    </location>
</feature>
<evidence type="ECO:0000259" key="9">
    <source>
        <dbReference type="Pfam" id="PF01488"/>
    </source>
</evidence>
<feature type="domain" description="Shikimate dehydrogenase substrate binding N-terminal" evidence="10">
    <location>
        <begin position="7"/>
        <end position="89"/>
    </location>
</feature>
<feature type="binding site" evidence="8">
    <location>
        <position position="210"/>
    </location>
    <ligand>
        <name>NADP(+)</name>
        <dbReference type="ChEBI" id="CHEBI:58349"/>
    </ligand>
</feature>
<dbReference type="Gene3D" id="3.40.50.720">
    <property type="entry name" value="NAD(P)-binding Rossmann-like Domain"/>
    <property type="match status" value="1"/>
</dbReference>
<dbReference type="CDD" id="cd01065">
    <property type="entry name" value="NAD_bind_Shikimate_DH"/>
    <property type="match status" value="1"/>
</dbReference>
<proteinExistence type="inferred from homology"/>
<feature type="binding site" evidence="8">
    <location>
        <begin position="150"/>
        <end position="155"/>
    </location>
    <ligand>
        <name>NADP(+)</name>
        <dbReference type="ChEBI" id="CHEBI:58349"/>
    </ligand>
</feature>
<dbReference type="UniPathway" id="UPA00053">
    <property type="reaction ID" value="UER00087"/>
</dbReference>
<dbReference type="InterPro" id="IPR022893">
    <property type="entry name" value="Shikimate_DH_fam"/>
</dbReference>